<evidence type="ECO:0000256" key="3">
    <source>
        <dbReference type="ARBA" id="ARBA00047806"/>
    </source>
</evidence>
<name>A0A953HJ57_9BACT</name>
<evidence type="ECO:0000256" key="2">
    <source>
        <dbReference type="ARBA" id="ARBA00023002"/>
    </source>
</evidence>
<dbReference type="SUPFAM" id="SSF55068">
    <property type="entry name" value="Peptide methionine sulfoxide reductase"/>
    <property type="match status" value="1"/>
</dbReference>
<dbReference type="Proteomes" id="UP000753961">
    <property type="component" value="Unassembled WGS sequence"/>
</dbReference>
<gene>
    <name evidence="6" type="ORF">KUV50_00925</name>
</gene>
<evidence type="ECO:0000313" key="6">
    <source>
        <dbReference type="EMBL" id="MBY5956677.1"/>
    </source>
</evidence>
<dbReference type="PANTHER" id="PTHR43774">
    <property type="entry name" value="PEPTIDE METHIONINE SULFOXIDE REDUCTASE"/>
    <property type="match status" value="1"/>
</dbReference>
<comment type="caution">
    <text evidence="6">The sequence shown here is derived from an EMBL/GenBank/DDBJ whole genome shotgun (WGS) entry which is preliminary data.</text>
</comment>
<dbReference type="Gene3D" id="3.30.1060.10">
    <property type="entry name" value="Peptide methionine sulphoxide reductase MsrA"/>
    <property type="match status" value="1"/>
</dbReference>
<dbReference type="Pfam" id="PF01625">
    <property type="entry name" value="PMSR"/>
    <property type="match status" value="1"/>
</dbReference>
<dbReference type="GO" id="GO:0008113">
    <property type="term" value="F:peptide-methionine (S)-S-oxide reductase activity"/>
    <property type="evidence" value="ECO:0007669"/>
    <property type="project" value="UniProtKB-EC"/>
</dbReference>
<keyword evidence="2 6" id="KW-0560">Oxidoreductase</keyword>
<protein>
    <recommendedName>
        <fullName evidence="1">peptide-methionine (S)-S-oxide reductase</fullName>
        <ecNumber evidence="1">1.8.4.11</ecNumber>
    </recommendedName>
</protein>
<feature type="domain" description="Peptide methionine sulphoxide reductase MsrA" evidence="5">
    <location>
        <begin position="4"/>
        <end position="140"/>
    </location>
</feature>
<comment type="catalytic activity">
    <reaction evidence="4">
        <text>[thioredoxin]-disulfide + L-methionine + H2O = L-methionine (S)-S-oxide + [thioredoxin]-dithiol</text>
        <dbReference type="Rhea" id="RHEA:19993"/>
        <dbReference type="Rhea" id="RHEA-COMP:10698"/>
        <dbReference type="Rhea" id="RHEA-COMP:10700"/>
        <dbReference type="ChEBI" id="CHEBI:15377"/>
        <dbReference type="ChEBI" id="CHEBI:29950"/>
        <dbReference type="ChEBI" id="CHEBI:50058"/>
        <dbReference type="ChEBI" id="CHEBI:57844"/>
        <dbReference type="ChEBI" id="CHEBI:58772"/>
        <dbReference type="EC" id="1.8.4.11"/>
    </reaction>
</comment>
<evidence type="ECO:0000313" key="7">
    <source>
        <dbReference type="Proteomes" id="UP000753961"/>
    </source>
</evidence>
<reference evidence="6" key="1">
    <citation type="submission" date="2021-06" db="EMBL/GenBank/DDBJ databases">
        <title>44 bacteria genomes isolated from Dapeng, Shenzhen.</title>
        <authorList>
            <person name="Zheng W."/>
            <person name="Yu S."/>
            <person name="Huang Y."/>
        </authorList>
    </citation>
    <scope>NUCLEOTIDE SEQUENCE</scope>
    <source>
        <strain evidence="6">DP5N28-2</strain>
    </source>
</reference>
<dbReference type="InterPro" id="IPR036509">
    <property type="entry name" value="Met_Sox_Rdtase_MsrA_sf"/>
</dbReference>
<organism evidence="6 7">
    <name type="scientific">Membranihabitans marinus</name>
    <dbReference type="NCBI Taxonomy" id="1227546"/>
    <lineage>
        <taxon>Bacteria</taxon>
        <taxon>Pseudomonadati</taxon>
        <taxon>Bacteroidota</taxon>
        <taxon>Saprospiria</taxon>
        <taxon>Saprospirales</taxon>
        <taxon>Saprospiraceae</taxon>
        <taxon>Membranihabitans</taxon>
    </lineage>
</organism>
<comment type="catalytic activity">
    <reaction evidence="3">
        <text>L-methionyl-[protein] + [thioredoxin]-disulfide + H2O = L-methionyl-(S)-S-oxide-[protein] + [thioredoxin]-dithiol</text>
        <dbReference type="Rhea" id="RHEA:14217"/>
        <dbReference type="Rhea" id="RHEA-COMP:10698"/>
        <dbReference type="Rhea" id="RHEA-COMP:10700"/>
        <dbReference type="Rhea" id="RHEA-COMP:12313"/>
        <dbReference type="Rhea" id="RHEA-COMP:12315"/>
        <dbReference type="ChEBI" id="CHEBI:15377"/>
        <dbReference type="ChEBI" id="CHEBI:16044"/>
        <dbReference type="ChEBI" id="CHEBI:29950"/>
        <dbReference type="ChEBI" id="CHEBI:44120"/>
        <dbReference type="ChEBI" id="CHEBI:50058"/>
        <dbReference type="EC" id="1.8.4.11"/>
    </reaction>
</comment>
<accession>A0A953HJ57</accession>
<dbReference type="EMBL" id="JAHVHU010000002">
    <property type="protein sequence ID" value="MBY5956677.1"/>
    <property type="molecule type" value="Genomic_DNA"/>
</dbReference>
<sequence>MIEKIAFGGGCHWCTEAVFQSLIGVEIVEQGFVASTGANDTFSEAVVVHFDKEKISLRELLTIHLHTHASTSEHRMRVKYRSAVYAFSAAQIDQVNSELAVLRKDFEKKLVIKVLPFRAFRPSEEQFRIYYYNDPEKPFCKTYIQPKLDRIAGKFPDKLKNRS</sequence>
<dbReference type="RefSeq" id="WP_222578200.1">
    <property type="nucleotide sequence ID" value="NZ_JAHVHU010000002.1"/>
</dbReference>
<dbReference type="AlphaFoldDB" id="A0A953HJ57"/>
<keyword evidence="7" id="KW-1185">Reference proteome</keyword>
<evidence type="ECO:0000256" key="1">
    <source>
        <dbReference type="ARBA" id="ARBA00012502"/>
    </source>
</evidence>
<dbReference type="PANTHER" id="PTHR43774:SF1">
    <property type="entry name" value="PEPTIDE METHIONINE SULFOXIDE REDUCTASE MSRA 2"/>
    <property type="match status" value="1"/>
</dbReference>
<dbReference type="InterPro" id="IPR002569">
    <property type="entry name" value="Met_Sox_Rdtase_MsrA_dom"/>
</dbReference>
<proteinExistence type="predicted"/>
<dbReference type="EC" id="1.8.4.11" evidence="1"/>
<evidence type="ECO:0000259" key="5">
    <source>
        <dbReference type="Pfam" id="PF01625"/>
    </source>
</evidence>
<evidence type="ECO:0000256" key="4">
    <source>
        <dbReference type="ARBA" id="ARBA00048782"/>
    </source>
</evidence>